<proteinExistence type="predicted"/>
<name>A0A936ZLY3_9BURK</name>
<accession>A0A936ZLY3</accession>
<dbReference type="AlphaFoldDB" id="A0A936ZLY3"/>
<dbReference type="PANTHER" id="PTHR44051">
    <property type="entry name" value="GLUTATHIONE S-TRANSFERASE-RELATED"/>
    <property type="match status" value="1"/>
</dbReference>
<dbReference type="Proteomes" id="UP000613011">
    <property type="component" value="Unassembled WGS sequence"/>
</dbReference>
<keyword evidence="4" id="KW-1185">Reference proteome</keyword>
<evidence type="ECO:0000259" key="1">
    <source>
        <dbReference type="PROSITE" id="PS50404"/>
    </source>
</evidence>
<dbReference type="RefSeq" id="WP_201682691.1">
    <property type="nucleotide sequence ID" value="NZ_JAEQNA010000001.1"/>
</dbReference>
<dbReference type="SFLD" id="SFLDS00019">
    <property type="entry name" value="Glutathione_Transferase_(cytos"/>
    <property type="match status" value="1"/>
</dbReference>
<evidence type="ECO:0000313" key="3">
    <source>
        <dbReference type="EMBL" id="MBL0419680.1"/>
    </source>
</evidence>
<reference evidence="3" key="1">
    <citation type="submission" date="2021-01" db="EMBL/GenBank/DDBJ databases">
        <title>Ramlibacter sp. strain AW1 16S ribosomal RNA gene Genome sequencing and assembly.</title>
        <authorList>
            <person name="Kang M."/>
        </authorList>
    </citation>
    <scope>NUCLEOTIDE SEQUENCE</scope>
    <source>
        <strain evidence="3">AW1</strain>
    </source>
</reference>
<dbReference type="InterPro" id="IPR036282">
    <property type="entry name" value="Glutathione-S-Trfase_C_sf"/>
</dbReference>
<dbReference type="EMBL" id="JAEQNA010000001">
    <property type="protein sequence ID" value="MBL0419680.1"/>
    <property type="molecule type" value="Genomic_DNA"/>
</dbReference>
<organism evidence="3 4">
    <name type="scientific">Ramlibacter aurantiacus</name>
    <dbReference type="NCBI Taxonomy" id="2801330"/>
    <lineage>
        <taxon>Bacteria</taxon>
        <taxon>Pseudomonadati</taxon>
        <taxon>Pseudomonadota</taxon>
        <taxon>Betaproteobacteria</taxon>
        <taxon>Burkholderiales</taxon>
        <taxon>Comamonadaceae</taxon>
        <taxon>Ramlibacter</taxon>
    </lineage>
</organism>
<protein>
    <submittedName>
        <fullName evidence="3">Glutathione S-transferase family protein</fullName>
    </submittedName>
</protein>
<dbReference type="InterPro" id="IPR040079">
    <property type="entry name" value="Glutathione_S-Trfase"/>
</dbReference>
<dbReference type="CDD" id="cd00570">
    <property type="entry name" value="GST_N_family"/>
    <property type="match status" value="1"/>
</dbReference>
<dbReference type="InterPro" id="IPR036249">
    <property type="entry name" value="Thioredoxin-like_sf"/>
</dbReference>
<dbReference type="Gene3D" id="3.40.30.10">
    <property type="entry name" value="Glutaredoxin"/>
    <property type="match status" value="1"/>
</dbReference>
<evidence type="ECO:0000313" key="4">
    <source>
        <dbReference type="Proteomes" id="UP000613011"/>
    </source>
</evidence>
<evidence type="ECO:0000259" key="2">
    <source>
        <dbReference type="PROSITE" id="PS50405"/>
    </source>
</evidence>
<dbReference type="InterPro" id="IPR004045">
    <property type="entry name" value="Glutathione_S-Trfase_N"/>
</dbReference>
<dbReference type="Pfam" id="PF00043">
    <property type="entry name" value="GST_C"/>
    <property type="match status" value="1"/>
</dbReference>
<feature type="domain" description="GST C-terminal" evidence="2">
    <location>
        <begin position="91"/>
        <end position="214"/>
    </location>
</feature>
<dbReference type="Gene3D" id="1.20.1050.10">
    <property type="match status" value="1"/>
</dbReference>
<comment type="caution">
    <text evidence="3">The sequence shown here is derived from an EMBL/GenBank/DDBJ whole genome shotgun (WGS) entry which is preliminary data.</text>
</comment>
<dbReference type="PANTHER" id="PTHR44051:SF8">
    <property type="entry name" value="GLUTATHIONE S-TRANSFERASE GSTA"/>
    <property type="match status" value="1"/>
</dbReference>
<feature type="domain" description="GST N-terminal" evidence="1">
    <location>
        <begin position="1"/>
        <end position="81"/>
    </location>
</feature>
<dbReference type="Pfam" id="PF13417">
    <property type="entry name" value="GST_N_3"/>
    <property type="match status" value="1"/>
</dbReference>
<dbReference type="CDD" id="cd00299">
    <property type="entry name" value="GST_C_family"/>
    <property type="match status" value="1"/>
</dbReference>
<dbReference type="PROSITE" id="PS50405">
    <property type="entry name" value="GST_CTER"/>
    <property type="match status" value="1"/>
</dbReference>
<sequence>MALTLYYHPLSSCCWKVLIALDEMGIAFEPRQVNFGDAAERERFLALWPTGKIPLLVDGGQIVPETSIIIEHLSQQHAAPERSLLPPAADGALETRLMDRVFDLYVMAPMQAIVADRLREPDDRDAMSVNKARETLAMAYGLLDGRLGHRTWSAGERFSLADCAAAPALFYAATLVPVPPAHRRLSSYTDRLLQRPSVDRVLEQARPFFPYYPFHEALPARFRPAADH</sequence>
<dbReference type="InterPro" id="IPR010987">
    <property type="entry name" value="Glutathione-S-Trfase_C-like"/>
</dbReference>
<dbReference type="InterPro" id="IPR004046">
    <property type="entry name" value="GST_C"/>
</dbReference>
<dbReference type="PROSITE" id="PS50404">
    <property type="entry name" value="GST_NTER"/>
    <property type="match status" value="1"/>
</dbReference>
<gene>
    <name evidence="3" type="ORF">JI739_04890</name>
</gene>
<dbReference type="SUPFAM" id="SSF52833">
    <property type="entry name" value="Thioredoxin-like"/>
    <property type="match status" value="1"/>
</dbReference>
<dbReference type="SFLD" id="SFLDG00358">
    <property type="entry name" value="Main_(cytGST)"/>
    <property type="match status" value="1"/>
</dbReference>
<dbReference type="SUPFAM" id="SSF47616">
    <property type="entry name" value="GST C-terminal domain-like"/>
    <property type="match status" value="1"/>
</dbReference>